<dbReference type="Proteomes" id="UP000512115">
    <property type="component" value="Chromosome"/>
</dbReference>
<name>A0A7H9K7H1_9ESCH</name>
<dbReference type="RefSeq" id="WP_181474122.1">
    <property type="nucleotide sequence ID" value="NZ_CP056159.1"/>
</dbReference>
<reference evidence="1 2" key="1">
    <citation type="submission" date="2020-06" db="EMBL/GenBank/DDBJ databases">
        <title>REHAB project genomes.</title>
        <authorList>
            <person name="Shaw L.P."/>
        </authorList>
    </citation>
    <scope>NUCLEOTIDE SEQUENCE [LARGE SCALE GENOMIC DNA]</scope>
    <source>
        <strain evidence="1 2">RHBSTW-00814</strain>
    </source>
</reference>
<sequence>MTEQKITDIAQAKTNFYLFSINARGNHAGKIKLSHNQLLNWLVLQPK</sequence>
<evidence type="ECO:0000313" key="1">
    <source>
        <dbReference type="EMBL" id="QLV01881.1"/>
    </source>
</evidence>
<organism evidence="1 2">
    <name type="scientific">Escherichia marmotae</name>
    <dbReference type="NCBI Taxonomy" id="1499973"/>
    <lineage>
        <taxon>Bacteria</taxon>
        <taxon>Pseudomonadati</taxon>
        <taxon>Pseudomonadota</taxon>
        <taxon>Gammaproteobacteria</taxon>
        <taxon>Enterobacterales</taxon>
        <taxon>Enterobacteriaceae</taxon>
        <taxon>Escherichia</taxon>
    </lineage>
</organism>
<accession>A0A7H9K7H1</accession>
<evidence type="ECO:0000313" key="2">
    <source>
        <dbReference type="Proteomes" id="UP000512115"/>
    </source>
</evidence>
<dbReference type="EMBL" id="CP056159">
    <property type="protein sequence ID" value="QLV01881.1"/>
    <property type="molecule type" value="Genomic_DNA"/>
</dbReference>
<dbReference type="AlphaFoldDB" id="A0A7H9K7H1"/>
<gene>
    <name evidence="1" type="ORF">HV284_12785</name>
</gene>
<proteinExistence type="predicted"/>
<protein>
    <submittedName>
        <fullName evidence="1">Uncharacterized protein</fullName>
    </submittedName>
</protein>